<evidence type="ECO:0000313" key="16">
    <source>
        <dbReference type="EMBL" id="MDX8415012.1"/>
    </source>
</evidence>
<evidence type="ECO:0000259" key="15">
    <source>
        <dbReference type="PROSITE" id="PS51278"/>
    </source>
</evidence>
<dbReference type="EC" id="1.4.1.13" evidence="16"/>
<comment type="similarity">
    <text evidence="3">Belongs to the glutamate synthase family.</text>
</comment>
<dbReference type="RefSeq" id="WP_370396457.1">
    <property type="nucleotide sequence ID" value="NZ_JALBUT010000002.1"/>
</dbReference>
<evidence type="ECO:0000256" key="4">
    <source>
        <dbReference type="ARBA" id="ARBA00022605"/>
    </source>
</evidence>
<evidence type="ECO:0000256" key="3">
    <source>
        <dbReference type="ARBA" id="ARBA00009716"/>
    </source>
</evidence>
<dbReference type="CDD" id="cd02808">
    <property type="entry name" value="GltS_FMN"/>
    <property type="match status" value="1"/>
</dbReference>
<keyword evidence="13" id="KW-0003">3Fe-4S</keyword>
<evidence type="ECO:0000256" key="11">
    <source>
        <dbReference type="ARBA" id="ARBA00023014"/>
    </source>
</evidence>
<dbReference type="Gene3D" id="2.160.20.60">
    <property type="entry name" value="Glutamate synthase, alpha subunit, C-terminal domain"/>
    <property type="match status" value="1"/>
</dbReference>
<evidence type="ECO:0000313" key="17">
    <source>
        <dbReference type="Proteomes" id="UP001275932"/>
    </source>
</evidence>
<gene>
    <name evidence="16" type="primary">gltB</name>
    <name evidence="16" type="ORF">MOX91_02280</name>
</gene>
<proteinExistence type="inferred from homology"/>
<keyword evidence="5" id="KW-0285">Flavoprotein</keyword>
<dbReference type="InterPro" id="IPR002489">
    <property type="entry name" value="Glu_synth_asu_C"/>
</dbReference>
<comment type="pathway">
    <text evidence="14">Amino-acid biosynthesis.</text>
</comment>
<evidence type="ECO:0000256" key="1">
    <source>
        <dbReference type="ARBA" id="ARBA00001917"/>
    </source>
</evidence>
<dbReference type="Pfam" id="PF01493">
    <property type="entry name" value="GXGXG"/>
    <property type="match status" value="1"/>
</dbReference>
<dbReference type="GO" id="GO:0004355">
    <property type="term" value="F:glutamate synthase (NADPH) activity"/>
    <property type="evidence" value="ECO:0007669"/>
    <property type="project" value="UniProtKB-EC"/>
</dbReference>
<dbReference type="SUPFAM" id="SSF51395">
    <property type="entry name" value="FMN-linked oxidoreductases"/>
    <property type="match status" value="1"/>
</dbReference>
<evidence type="ECO:0000256" key="14">
    <source>
        <dbReference type="ARBA" id="ARBA00029440"/>
    </source>
</evidence>
<evidence type="ECO:0000256" key="2">
    <source>
        <dbReference type="ARBA" id="ARBA00001927"/>
    </source>
</evidence>
<evidence type="ECO:0000256" key="13">
    <source>
        <dbReference type="ARBA" id="ARBA00023291"/>
    </source>
</evidence>
<keyword evidence="8" id="KW-0315">Glutamine amidotransferase</keyword>
<dbReference type="Proteomes" id="UP001275932">
    <property type="component" value="Unassembled WGS sequence"/>
</dbReference>
<dbReference type="InterPro" id="IPR036485">
    <property type="entry name" value="Glu_synth_asu_C_sf"/>
</dbReference>
<keyword evidence="6" id="KW-0288">FMN</keyword>
<dbReference type="SUPFAM" id="SSF69336">
    <property type="entry name" value="Alpha subunit of glutamate synthase, C-terminal domain"/>
    <property type="match status" value="1"/>
</dbReference>
<comment type="caution">
    <text evidence="16">The sequence shown here is derived from an EMBL/GenBank/DDBJ whole genome shotgun (WGS) entry which is preliminary data.</text>
</comment>
<dbReference type="PANTHER" id="PTHR11938">
    <property type="entry name" value="FAD NADPH DEHYDROGENASE/OXIDOREDUCTASE"/>
    <property type="match status" value="1"/>
</dbReference>
<comment type="cofactor">
    <cofactor evidence="1">
        <name>FMN</name>
        <dbReference type="ChEBI" id="CHEBI:58210"/>
    </cofactor>
</comment>
<dbReference type="PROSITE" id="PS51278">
    <property type="entry name" value="GATASE_TYPE_2"/>
    <property type="match status" value="1"/>
</dbReference>
<dbReference type="Pfam" id="PF00310">
    <property type="entry name" value="GATase_2"/>
    <property type="match status" value="1"/>
</dbReference>
<dbReference type="Gene3D" id="3.60.20.10">
    <property type="entry name" value="Glutamine Phosphoribosylpyrophosphate, subunit 1, domain 1"/>
    <property type="match status" value="1"/>
</dbReference>
<dbReference type="InterPro" id="IPR006982">
    <property type="entry name" value="Glu_synth_centr_N"/>
</dbReference>
<keyword evidence="17" id="KW-1185">Reference proteome</keyword>
<dbReference type="Pfam" id="PF04898">
    <property type="entry name" value="Glu_syn_central"/>
    <property type="match status" value="1"/>
</dbReference>
<dbReference type="InterPro" id="IPR050711">
    <property type="entry name" value="ET-N_metabolism_enzyme"/>
</dbReference>
<evidence type="ECO:0000256" key="9">
    <source>
        <dbReference type="ARBA" id="ARBA00023002"/>
    </source>
</evidence>
<sequence>MKTNYPQQQGLYDPQNEHDACGVGMIVDINGKASHKIVLDGIKILDRLLHRGAVGADSQTGDGAGILTQIPDGFFRKTLNFKLPNAGEYAVMMAFLPQGESDAEKCRDIIRQCAHAEGFEVLGSRDVNPDKSAIGGLALETCPRIEQFFFSNKGLLQDELERALYLLRRVIENRAESELGARDDFYICSLSSRTIVYKGLLNAPQLKKFYPDLSDENFESAIALIHQRYSTNTFPSWPLAQPFRYLAHNGEINTLRGNINQMRMREEHFESPLFGGEIKKLLPIIRPRQSDSASLDNAVEFYHEAGRGLAHTMLMLVPQAWGKSFHISKDIQGFFEYHSGVSEPWDGPAALAFTNGITAGALLDRNGLRPARFAITKSGLFVLASETGVLDIPASEIANKGRLRPGEIIYIDTQKHRIMRDTEIKTILARAKPYRRWVQENRITLPGIFESSDTPSVGADLILRQKMFGYSREDIDLILKPMALDAKEPIGSMGNDAALSVLSEKPQLLYDYFKQLFAQVTNPPIDPIREKLVMSLMTYIGNCGNSLVETPRLAHLLKLPCPILTNHDIACIRSSKIPTFQSATIKAQFSAQSGEKGLASALESLCDEAEKLVREGKTVIILSDKNLSYGYAPIPMLLAVSAVNLRLVRKSLRYAAGIVAETGEAREIMHFALLLGYGATAINPYLAIETIADMSEGGILEGIDGARAVENYIEAIKKGLLKIMSKMGISTLRSYRQAQIFEAVGLSKEFIDKYFEATSSRIGGIGIAEVAHEALERYHGAFYPKIGEEELLDNFGKYKFRRGGENHLWTPQTISLLQRAVRNNDKNAYLEYSSLINNQAQKLCTLRGLFKFKGASSVPLSEVESVESIVRRFVSGAMSFGALSPEAHETIAIAMNRMGAMSNCGEGGEDESRNGTEKASAIRQIASGRFGVTASYLANAKEIQIKIAQGAKPGEGGQLPGYKVNSAIAKIRHSIPGVTLISPPPHHDIYSIEDLAELIYDLRNSNENARISVKLVSEVGVGTVAAGVAKAKADMVLISGHDGGTGASPLTSIKYAGAPWELGLAETHQTLCLNGLRGRIKVQVDGQIKTGRDVVVGALLGAEEFGFATAILVSIGCVMMRVCHKNCCPVGVATQDEELRKKFKGAPEHVVNYLRFVAEEAREILASLGLRSIDEAVGRSDLLDKDEALDFWKSKNLDFSSVFKPAVSNSERFCKEIAPRELPNAYDKKLVKYFENSISNAESLSGDFEIHNFDRSVGAMLSNHVAKKWGDRGLQNGTITANFKGCAGQSFGAFLCGGIRFNLEGDANDFIGKSLSGGEIIIRAPRELREDAGANVIAGNVIGYGATSGKIYLNGIVGERFAIRNSGAVLVCEGSGDHCCEYMTGGRVVVLGNTGFNFAAGMTGGLAYVLDLNGEFDRRCNLESVDLESIPENSESESELRSIIEDYHSSTDSKVAGEILSSWSEFLPKFVKVFPIDYRNAMERKS</sequence>
<reference evidence="16 17" key="1">
    <citation type="submission" date="2022-03" db="EMBL/GenBank/DDBJ databases">
        <title>Novel taxa within the pig intestine.</title>
        <authorList>
            <person name="Wylensek D."/>
            <person name="Bishof K."/>
            <person name="Afrizal A."/>
            <person name="Clavel T."/>
        </authorList>
    </citation>
    <scope>NUCLEOTIDE SEQUENCE [LARGE SCALE GENOMIC DNA]</scope>
    <source>
        <strain evidence="16 17">CLA-KB-P66</strain>
    </source>
</reference>
<evidence type="ECO:0000256" key="5">
    <source>
        <dbReference type="ARBA" id="ARBA00022630"/>
    </source>
</evidence>
<protein>
    <submittedName>
        <fullName evidence="16">Glutamate synthase large subunit</fullName>
        <ecNumber evidence="16">1.4.1.13</ecNumber>
    </submittedName>
</protein>
<evidence type="ECO:0000256" key="6">
    <source>
        <dbReference type="ARBA" id="ARBA00022643"/>
    </source>
</evidence>
<dbReference type="CDD" id="cd00713">
    <property type="entry name" value="GltS"/>
    <property type="match status" value="1"/>
</dbReference>
<dbReference type="Pfam" id="PF01645">
    <property type="entry name" value="Glu_synthase"/>
    <property type="match status" value="1"/>
</dbReference>
<accession>A0ABU4WEM1</accession>
<dbReference type="InterPro" id="IPR013785">
    <property type="entry name" value="Aldolase_TIM"/>
</dbReference>
<dbReference type="EMBL" id="JALBUT010000002">
    <property type="protein sequence ID" value="MDX8415012.1"/>
    <property type="molecule type" value="Genomic_DNA"/>
</dbReference>
<comment type="cofactor">
    <cofactor evidence="2">
        <name>[3Fe-4S] cluster</name>
        <dbReference type="ChEBI" id="CHEBI:21137"/>
    </cofactor>
</comment>
<keyword evidence="12" id="KW-0314">Glutamate biosynthesis</keyword>
<evidence type="ECO:0000256" key="7">
    <source>
        <dbReference type="ARBA" id="ARBA00022723"/>
    </source>
</evidence>
<dbReference type="Gene3D" id="3.20.20.70">
    <property type="entry name" value="Aldolase class I"/>
    <property type="match status" value="2"/>
</dbReference>
<keyword evidence="10" id="KW-0408">Iron</keyword>
<dbReference type="InterPro" id="IPR002932">
    <property type="entry name" value="Glu_synthdom"/>
</dbReference>
<dbReference type="SUPFAM" id="SSF56235">
    <property type="entry name" value="N-terminal nucleophile aminohydrolases (Ntn hydrolases)"/>
    <property type="match status" value="1"/>
</dbReference>
<keyword evidence="9 16" id="KW-0560">Oxidoreductase</keyword>
<dbReference type="NCBIfam" id="NF008730">
    <property type="entry name" value="PRK11750.1"/>
    <property type="match status" value="1"/>
</dbReference>
<dbReference type="InterPro" id="IPR017932">
    <property type="entry name" value="GATase_2_dom"/>
</dbReference>
<dbReference type="InterPro" id="IPR029055">
    <property type="entry name" value="Ntn_hydrolases_N"/>
</dbReference>
<keyword evidence="11" id="KW-0411">Iron-sulfur</keyword>
<evidence type="ECO:0000256" key="12">
    <source>
        <dbReference type="ARBA" id="ARBA00023164"/>
    </source>
</evidence>
<organism evidence="16 17">
    <name type="scientific">Intestinicryptomonas porci</name>
    <dbReference type="NCBI Taxonomy" id="2926320"/>
    <lineage>
        <taxon>Bacteria</taxon>
        <taxon>Pseudomonadati</taxon>
        <taxon>Verrucomicrobiota</taxon>
        <taxon>Opitutia</taxon>
        <taxon>Opitutales</taxon>
        <taxon>Intestinicryptomonaceae</taxon>
        <taxon>Intestinicryptomonas</taxon>
    </lineage>
</organism>
<dbReference type="CDD" id="cd00982">
    <property type="entry name" value="gltB_C"/>
    <property type="match status" value="1"/>
</dbReference>
<keyword evidence="7" id="KW-0479">Metal-binding</keyword>
<dbReference type="PANTHER" id="PTHR11938:SF133">
    <property type="entry name" value="GLUTAMATE SYNTHASE (NADH)"/>
    <property type="match status" value="1"/>
</dbReference>
<feature type="domain" description="Glutamine amidotransferase type-2" evidence="15">
    <location>
        <begin position="21"/>
        <end position="414"/>
    </location>
</feature>
<keyword evidence="4" id="KW-0028">Amino-acid biosynthesis</keyword>
<evidence type="ECO:0000256" key="10">
    <source>
        <dbReference type="ARBA" id="ARBA00023004"/>
    </source>
</evidence>
<name>A0ABU4WEM1_9BACT</name>
<evidence type="ECO:0000256" key="8">
    <source>
        <dbReference type="ARBA" id="ARBA00022962"/>
    </source>
</evidence>